<sequence>MPSNFRYHLLKSEDEENAVGDLEDANPTNTSNSRGCSSQLRNRTLITIVAFLMIVTTGRRAITGCNSHQAQSPVTGGDGSTVVLEDGSTFIYSNPHRGHWYHDINDPFNGKSRAQAWTPALNEPFTYGVDRIRGVNLAGWLVLEPFMYDLTSLTPALFQPYYPDAIDEYTLSLAIRNAADKGNGETLEKILEEHYKTFITERDFAEIAGAGLNYVRIPLGYWAIDTLSEGEPFLQGVSWKYFLRAIQWARKYGLRINLDLHAVPGSQNGFNHSGKMGTVNLLRGPMGLVNAQRTLDYIRVLAEFISQPQYRDVVTMFSPLNEALPFYMQQDVVEGFYAETYRVIREASGTGPGQGPWITISDGFLGKYKWRDYLRHADRLALDGHPYLAFTGMQSNESWAAKTWFPCRVWGREFNQSMYDFGLTIGGGWSLAVNDCGLWLNGVGKGTRYEGTFPSGGERVGTCERWVNWQEYTVEMKQELKNFAMVNMAGLQNYFFNTWNVGPSRASGKVEAPVWSYKLGLDNGWIPQDPRQANGVCESSSPWSGELSQGSGSNSPKPNLGQYQWPPSSITNAGPIASIYSYTQTGVMPTLTGATFTVSGTHPTKTVDVGSGWNTPEDDRPQRFVEVDGCEYLDPWNVEDAPLPTPWCANLLGKDGLPSPTTPPQ</sequence>
<comment type="caution">
    <text evidence="9">The sequence shown here is derived from an EMBL/GenBank/DDBJ whole genome shotgun (WGS) entry which is preliminary data.</text>
</comment>
<dbReference type="EMBL" id="JBBXMP010000077">
    <property type="protein sequence ID" value="KAL0063608.1"/>
    <property type="molecule type" value="Genomic_DNA"/>
</dbReference>
<evidence type="ECO:0000256" key="8">
    <source>
        <dbReference type="SAM" id="MobiDB-lite"/>
    </source>
</evidence>
<reference evidence="9 10" key="1">
    <citation type="submission" date="2024-05" db="EMBL/GenBank/DDBJ databases">
        <title>A draft genome resource for the thread blight pathogen Marasmius tenuissimus strain MS-2.</title>
        <authorList>
            <person name="Yulfo-Soto G.E."/>
            <person name="Baruah I.K."/>
            <person name="Amoako-Attah I."/>
            <person name="Bukari Y."/>
            <person name="Meinhardt L.W."/>
            <person name="Bailey B.A."/>
            <person name="Cohen S.P."/>
        </authorList>
    </citation>
    <scope>NUCLEOTIDE SEQUENCE [LARGE SCALE GENOMIC DNA]</scope>
    <source>
        <strain evidence="9 10">MS-2</strain>
    </source>
</reference>
<evidence type="ECO:0000256" key="5">
    <source>
        <dbReference type="ARBA" id="ARBA00023316"/>
    </source>
</evidence>
<gene>
    <name evidence="9" type="ORF">AAF712_009465</name>
</gene>
<dbReference type="Gene3D" id="3.20.20.80">
    <property type="entry name" value="Glycosidases"/>
    <property type="match status" value="1"/>
</dbReference>
<dbReference type="SUPFAM" id="SSF51445">
    <property type="entry name" value="(Trans)glycosidases"/>
    <property type="match status" value="1"/>
</dbReference>
<evidence type="ECO:0000256" key="4">
    <source>
        <dbReference type="ARBA" id="ARBA00023295"/>
    </source>
</evidence>
<keyword evidence="4" id="KW-0326">Glycosidase</keyword>
<name>A0ABR2ZQB9_9AGAR</name>
<feature type="compositionally biased region" description="Polar residues" evidence="8">
    <location>
        <begin position="26"/>
        <end position="37"/>
    </location>
</feature>
<dbReference type="PANTHER" id="PTHR31297:SF34">
    <property type="entry name" value="GLUCAN 1,3-BETA-GLUCOSIDASE 2"/>
    <property type="match status" value="1"/>
</dbReference>
<evidence type="ECO:0000256" key="1">
    <source>
        <dbReference type="ARBA" id="ARBA00005641"/>
    </source>
</evidence>
<evidence type="ECO:0000313" key="9">
    <source>
        <dbReference type="EMBL" id="KAL0063608.1"/>
    </source>
</evidence>
<dbReference type="InterPro" id="IPR017853">
    <property type="entry name" value="GH"/>
</dbReference>
<feature type="region of interest" description="Disordered" evidence="8">
    <location>
        <begin position="530"/>
        <end position="566"/>
    </location>
</feature>
<dbReference type="Proteomes" id="UP001437256">
    <property type="component" value="Unassembled WGS sequence"/>
</dbReference>
<comment type="catalytic activity">
    <reaction evidence="6">
        <text>Successive hydrolysis of beta-D-glucose units from the non-reducing ends of (1-&gt;3)-beta-D-glucans, releasing alpha-glucose.</text>
        <dbReference type="EC" id="3.2.1.58"/>
    </reaction>
</comment>
<evidence type="ECO:0000256" key="7">
    <source>
        <dbReference type="ARBA" id="ARBA00038929"/>
    </source>
</evidence>
<evidence type="ECO:0000256" key="3">
    <source>
        <dbReference type="ARBA" id="ARBA00023180"/>
    </source>
</evidence>
<evidence type="ECO:0000313" key="10">
    <source>
        <dbReference type="Proteomes" id="UP001437256"/>
    </source>
</evidence>
<keyword evidence="10" id="KW-1185">Reference proteome</keyword>
<evidence type="ECO:0000256" key="2">
    <source>
        <dbReference type="ARBA" id="ARBA00022801"/>
    </source>
</evidence>
<organism evidence="9 10">
    <name type="scientific">Marasmius tenuissimus</name>
    <dbReference type="NCBI Taxonomy" id="585030"/>
    <lineage>
        <taxon>Eukaryota</taxon>
        <taxon>Fungi</taxon>
        <taxon>Dikarya</taxon>
        <taxon>Basidiomycota</taxon>
        <taxon>Agaricomycotina</taxon>
        <taxon>Agaricomycetes</taxon>
        <taxon>Agaricomycetidae</taxon>
        <taxon>Agaricales</taxon>
        <taxon>Marasmiineae</taxon>
        <taxon>Marasmiaceae</taxon>
        <taxon>Marasmius</taxon>
    </lineage>
</organism>
<protein>
    <recommendedName>
        <fullName evidence="7">glucan 1,3-beta-glucosidase</fullName>
        <ecNumber evidence="7">3.2.1.58</ecNumber>
    </recommendedName>
</protein>
<evidence type="ECO:0000256" key="6">
    <source>
        <dbReference type="ARBA" id="ARBA00036824"/>
    </source>
</evidence>
<dbReference type="InterPro" id="IPR050386">
    <property type="entry name" value="Glycosyl_hydrolase_5"/>
</dbReference>
<keyword evidence="5" id="KW-0961">Cell wall biogenesis/degradation</keyword>
<dbReference type="EC" id="3.2.1.58" evidence="7"/>
<dbReference type="PANTHER" id="PTHR31297">
    <property type="entry name" value="GLUCAN ENDO-1,6-BETA-GLUCOSIDASE B"/>
    <property type="match status" value="1"/>
</dbReference>
<proteinExistence type="inferred from homology"/>
<comment type="similarity">
    <text evidence="1">Belongs to the glycosyl hydrolase 5 (cellulase A) family.</text>
</comment>
<feature type="region of interest" description="Disordered" evidence="8">
    <location>
        <begin position="16"/>
        <end position="37"/>
    </location>
</feature>
<feature type="compositionally biased region" description="Polar residues" evidence="8">
    <location>
        <begin position="537"/>
        <end position="566"/>
    </location>
</feature>
<keyword evidence="3" id="KW-0325">Glycoprotein</keyword>
<accession>A0ABR2ZQB9</accession>
<keyword evidence="2" id="KW-0378">Hydrolase</keyword>